<dbReference type="PANTHER" id="PTHR46972">
    <property type="entry name" value="MONOOXYGENASE ASQM-RELATED"/>
    <property type="match status" value="1"/>
</dbReference>
<accession>A0A178D988</accession>
<comment type="caution">
    <text evidence="6">The sequence shown here is derived from an EMBL/GenBank/DDBJ whole genome shotgun (WGS) entry which is preliminary data.</text>
</comment>
<dbReference type="AlphaFoldDB" id="A0A178D988"/>
<dbReference type="GeneID" id="34585349"/>
<evidence type="ECO:0000259" key="5">
    <source>
        <dbReference type="Pfam" id="PF01494"/>
    </source>
</evidence>
<dbReference type="InterPro" id="IPR036188">
    <property type="entry name" value="FAD/NAD-bd_sf"/>
</dbReference>
<keyword evidence="3" id="KW-0560">Oxidoreductase</keyword>
<proteinExistence type="predicted"/>
<feature type="domain" description="FAD-binding" evidence="5">
    <location>
        <begin position="70"/>
        <end position="429"/>
    </location>
</feature>
<dbReference type="InterPro" id="IPR002938">
    <property type="entry name" value="FAD-bd"/>
</dbReference>
<keyword evidence="2" id="KW-0274">FAD</keyword>
<dbReference type="PRINTS" id="PR00420">
    <property type="entry name" value="RNGMNOXGNASE"/>
</dbReference>
<dbReference type="Gene3D" id="3.50.50.60">
    <property type="entry name" value="FAD/NAD(P)-binding domain"/>
    <property type="match status" value="1"/>
</dbReference>
<evidence type="ECO:0000313" key="7">
    <source>
        <dbReference type="Proteomes" id="UP000185904"/>
    </source>
</evidence>
<dbReference type="OrthoDB" id="655030at2759"/>
<sequence>MLGGHLLMRLGLLTEEQRQLGIEKNGIKGPVSTLNIIQGTQDRYSTAIAQSISKQQISNSKDIMSQSNIRVAIIGGGPAGLTLARLLQLNNLHCSVFELDTDSLGRDQGGTVDLHPQGGQLALKHAGLTEEFKKLSRPEGEALKLLKYDGTVLYDENVIGTNRPEEYANRPEIDRTKLRQLLLNSLKPGTVVWNRKLQSVQKSSLQAGKYDLIFQDSREEGFDLVVGADGAWSKVRSFLTDQQPYYSGVTAIELWAEDIDKRHQWLSDFVGAGNCFMFDEGRAIQCQKLGNSSIRVYAGVRQPEEWLEKCGIDWSSSETARQKLIGQYYADCGDELKQAILDANDKLIPRRMWMLPVGFRWRCDGGATLVGDAAHVMTPFAGVGVNLAMVDSLDLANAIVGCGGDREKLSDAIQAYEDEMLSRAEQFAKKTYKGLINHFSADGAQEMAMRLRRG</sequence>
<dbReference type="GO" id="GO:0071949">
    <property type="term" value="F:FAD binding"/>
    <property type="evidence" value="ECO:0007669"/>
    <property type="project" value="InterPro"/>
</dbReference>
<dbReference type="Proteomes" id="UP000185904">
    <property type="component" value="Unassembled WGS sequence"/>
</dbReference>
<organism evidence="6 7">
    <name type="scientific">Fonsecaea nubica</name>
    <dbReference type="NCBI Taxonomy" id="856822"/>
    <lineage>
        <taxon>Eukaryota</taxon>
        <taxon>Fungi</taxon>
        <taxon>Dikarya</taxon>
        <taxon>Ascomycota</taxon>
        <taxon>Pezizomycotina</taxon>
        <taxon>Eurotiomycetes</taxon>
        <taxon>Chaetothyriomycetidae</taxon>
        <taxon>Chaetothyriales</taxon>
        <taxon>Herpotrichiellaceae</taxon>
        <taxon>Fonsecaea</taxon>
    </lineage>
</organism>
<keyword evidence="4" id="KW-0503">Monooxygenase</keyword>
<dbReference type="SUPFAM" id="SSF51905">
    <property type="entry name" value="FAD/NAD(P)-binding domain"/>
    <property type="match status" value="1"/>
</dbReference>
<evidence type="ECO:0000256" key="3">
    <source>
        <dbReference type="ARBA" id="ARBA00023002"/>
    </source>
</evidence>
<reference evidence="6 7" key="1">
    <citation type="submission" date="2016-03" db="EMBL/GenBank/DDBJ databases">
        <title>The draft genome sequence of Fonsecaea nubica causative agent of cutaneous subcutaneous infection in human host.</title>
        <authorList>
            <person name="Costa F."/>
            <person name="Sybren D.H."/>
            <person name="Raittz R.T."/>
            <person name="Weiss V.A."/>
            <person name="Leao A.C."/>
            <person name="Gomes R."/>
            <person name="De Souza E.M."/>
            <person name="Pedrosa F.O."/>
            <person name="Steffens M.B."/>
            <person name="Bombassaro A."/>
            <person name="Tadra-Sfeir M.Z."/>
            <person name="Moreno L.F."/>
            <person name="Najafzadeh M.J."/>
            <person name="Felipe M.S."/>
            <person name="Teixeira M."/>
            <person name="Sun J."/>
            <person name="Xi L."/>
            <person name="Castro M.A."/>
            <person name="Vicente V.A."/>
        </authorList>
    </citation>
    <scope>NUCLEOTIDE SEQUENCE [LARGE SCALE GENOMIC DNA]</scope>
    <source>
        <strain evidence="6 7">CBS 269.64</strain>
    </source>
</reference>
<name>A0A178D988_9EURO</name>
<gene>
    <name evidence="6" type="ORF">AYO20_01925</name>
</gene>
<evidence type="ECO:0000313" key="6">
    <source>
        <dbReference type="EMBL" id="OAL38719.1"/>
    </source>
</evidence>
<dbReference type="RefSeq" id="XP_022503731.1">
    <property type="nucleotide sequence ID" value="XM_022640231.1"/>
</dbReference>
<dbReference type="PANTHER" id="PTHR46972:SF1">
    <property type="entry name" value="FAD DEPENDENT OXIDOREDUCTASE DOMAIN-CONTAINING PROTEIN"/>
    <property type="match status" value="1"/>
</dbReference>
<dbReference type="GO" id="GO:0004497">
    <property type="term" value="F:monooxygenase activity"/>
    <property type="evidence" value="ECO:0007669"/>
    <property type="project" value="UniProtKB-KW"/>
</dbReference>
<dbReference type="EMBL" id="LVCJ01000008">
    <property type="protein sequence ID" value="OAL38719.1"/>
    <property type="molecule type" value="Genomic_DNA"/>
</dbReference>
<protein>
    <recommendedName>
        <fullName evidence="5">FAD-binding domain-containing protein</fullName>
    </recommendedName>
</protein>
<evidence type="ECO:0000256" key="2">
    <source>
        <dbReference type="ARBA" id="ARBA00022827"/>
    </source>
</evidence>
<evidence type="ECO:0000256" key="4">
    <source>
        <dbReference type="ARBA" id="ARBA00023033"/>
    </source>
</evidence>
<keyword evidence="1" id="KW-0285">Flavoprotein</keyword>
<keyword evidence="7" id="KW-1185">Reference proteome</keyword>
<dbReference type="Pfam" id="PF01494">
    <property type="entry name" value="FAD_binding_3"/>
    <property type="match status" value="1"/>
</dbReference>
<evidence type="ECO:0000256" key="1">
    <source>
        <dbReference type="ARBA" id="ARBA00022630"/>
    </source>
</evidence>